<evidence type="ECO:0000313" key="1">
    <source>
        <dbReference type="EMBL" id="NJC24670.1"/>
    </source>
</evidence>
<dbReference type="RefSeq" id="WP_168035487.1">
    <property type="nucleotide sequence ID" value="NZ_JAATJH010000001.1"/>
</dbReference>
<name>A0ABX0X642_9BACT</name>
<gene>
    <name evidence="1" type="ORF">GGR27_000151</name>
</gene>
<organism evidence="1 2">
    <name type="scientific">Neolewinella antarctica</name>
    <dbReference type="NCBI Taxonomy" id="442734"/>
    <lineage>
        <taxon>Bacteria</taxon>
        <taxon>Pseudomonadati</taxon>
        <taxon>Bacteroidota</taxon>
        <taxon>Saprospiria</taxon>
        <taxon>Saprospirales</taxon>
        <taxon>Lewinellaceae</taxon>
        <taxon>Neolewinella</taxon>
    </lineage>
</organism>
<accession>A0ABX0X642</accession>
<sequence>MPVIIRELILTIRSTEVPAEPHVREGSATDDWLRETDESDLLHRAVREAVEEQSRIEQRKKER</sequence>
<evidence type="ECO:0000313" key="2">
    <source>
        <dbReference type="Proteomes" id="UP000770785"/>
    </source>
</evidence>
<dbReference type="Proteomes" id="UP000770785">
    <property type="component" value="Unassembled WGS sequence"/>
</dbReference>
<reference evidence="1 2" key="1">
    <citation type="submission" date="2020-03" db="EMBL/GenBank/DDBJ databases">
        <title>Genomic Encyclopedia of Type Strains, Phase IV (KMG-IV): sequencing the most valuable type-strain genomes for metagenomic binning, comparative biology and taxonomic classification.</title>
        <authorList>
            <person name="Goeker M."/>
        </authorList>
    </citation>
    <scope>NUCLEOTIDE SEQUENCE [LARGE SCALE GENOMIC DNA]</scope>
    <source>
        <strain evidence="1 2">DSM 105096</strain>
    </source>
</reference>
<protein>
    <submittedName>
        <fullName evidence="1">Uncharacterized protein</fullName>
    </submittedName>
</protein>
<proteinExistence type="predicted"/>
<keyword evidence="2" id="KW-1185">Reference proteome</keyword>
<comment type="caution">
    <text evidence="1">The sequence shown here is derived from an EMBL/GenBank/DDBJ whole genome shotgun (WGS) entry which is preliminary data.</text>
</comment>
<dbReference type="EMBL" id="JAATJH010000001">
    <property type="protein sequence ID" value="NJC24670.1"/>
    <property type="molecule type" value="Genomic_DNA"/>
</dbReference>